<dbReference type="Gene3D" id="3.40.50.300">
    <property type="entry name" value="P-loop containing nucleotide triphosphate hydrolases"/>
    <property type="match status" value="1"/>
</dbReference>
<dbReference type="InterPro" id="IPR027417">
    <property type="entry name" value="P-loop_NTPase"/>
</dbReference>
<dbReference type="AlphaFoldDB" id="A0A1E1K339"/>
<evidence type="ECO:0000259" key="1">
    <source>
        <dbReference type="Pfam" id="PF00350"/>
    </source>
</evidence>
<dbReference type="InterPro" id="IPR045063">
    <property type="entry name" value="Dynamin_N"/>
</dbReference>
<reference evidence="3" key="1">
    <citation type="submission" date="2016-03" db="EMBL/GenBank/DDBJ databases">
        <authorList>
            <person name="Guldener U."/>
        </authorList>
    </citation>
    <scope>NUCLEOTIDE SEQUENCE [LARGE SCALE GENOMIC DNA]</scope>
    <source>
        <strain evidence="3">04CH-RAC-A.6.1</strain>
    </source>
</reference>
<organism evidence="2 3">
    <name type="scientific">Rhynchosporium agropyri</name>
    <dbReference type="NCBI Taxonomy" id="914238"/>
    <lineage>
        <taxon>Eukaryota</taxon>
        <taxon>Fungi</taxon>
        <taxon>Dikarya</taxon>
        <taxon>Ascomycota</taxon>
        <taxon>Pezizomycotina</taxon>
        <taxon>Leotiomycetes</taxon>
        <taxon>Helotiales</taxon>
        <taxon>Ploettnerulaceae</taxon>
        <taxon>Rhynchosporium</taxon>
    </lineage>
</organism>
<dbReference type="Proteomes" id="UP000178912">
    <property type="component" value="Unassembled WGS sequence"/>
</dbReference>
<sequence>MGLLSIGGNAFTENILRVEISGPTRPQLTIVDLPGLIHSHNKHQTENDVELVTNLVAKYMANPRSIILAMVSAKNDFPNQIVRNSIFHSWVQQLIPNQKPLKLYEYYTDLPPNVFLKLLIYRVYIESPVPCLLNLPPRLVQPAKITLKINTKSTATESTEPTIDATISWKFDATWIASVSVVQLVVFQTSQERRDIPTNRSRRLLERGISSPRTDHTCWYATYGANSNPTEVDISNSADFDHVIKRVSNWGAKEYGSTSVCEMIRLDLDYCLLIKSNQRSYKPNQI</sequence>
<accession>A0A1E1K339</accession>
<evidence type="ECO:0000313" key="3">
    <source>
        <dbReference type="Proteomes" id="UP000178912"/>
    </source>
</evidence>
<proteinExistence type="predicted"/>
<dbReference type="EMBL" id="FJUX01000012">
    <property type="protein sequence ID" value="CZS92473.1"/>
    <property type="molecule type" value="Genomic_DNA"/>
</dbReference>
<protein>
    <recommendedName>
        <fullName evidence="1">Dynamin N-terminal domain-containing protein</fullName>
    </recommendedName>
</protein>
<evidence type="ECO:0000313" key="2">
    <source>
        <dbReference type="EMBL" id="CZS92473.1"/>
    </source>
</evidence>
<dbReference type="OrthoDB" id="415706at2759"/>
<feature type="domain" description="Dynamin N-terminal" evidence="1">
    <location>
        <begin position="9"/>
        <end position="81"/>
    </location>
</feature>
<dbReference type="SUPFAM" id="SSF52540">
    <property type="entry name" value="P-loop containing nucleoside triphosphate hydrolases"/>
    <property type="match status" value="1"/>
</dbReference>
<gene>
    <name evidence="2" type="ORF">RAG0_03052</name>
</gene>
<name>A0A1E1K339_9HELO</name>
<keyword evidence="3" id="KW-1185">Reference proteome</keyword>
<dbReference type="Pfam" id="PF00350">
    <property type="entry name" value="Dynamin_N"/>
    <property type="match status" value="1"/>
</dbReference>